<evidence type="ECO:0000313" key="1">
    <source>
        <dbReference type="EMBL" id="AZT07085.1"/>
    </source>
</evidence>
<dbReference type="EMBL" id="CP034712">
    <property type="protein sequence ID" value="AZT19510.1"/>
    <property type="molecule type" value="Genomic_DNA"/>
</dbReference>
<proteinExistence type="predicted"/>
<dbReference type="AlphaFoldDB" id="A0A3T0B7E0"/>
<protein>
    <submittedName>
        <fullName evidence="2">Uncharacterized protein</fullName>
    </submittedName>
</protein>
<name>A0A3T0B7E0_SALET</name>
<evidence type="ECO:0000313" key="2">
    <source>
        <dbReference type="EMBL" id="AZT19510.1"/>
    </source>
</evidence>
<gene>
    <name evidence="2" type="ORF">ELZ85_06665</name>
    <name evidence="1" type="ORF">ELZ87_06610</name>
</gene>
<dbReference type="EMBL" id="CP034711">
    <property type="protein sequence ID" value="AZT07085.1"/>
    <property type="molecule type" value="Genomic_DNA"/>
</dbReference>
<organism evidence="2">
    <name type="scientific">Salmonella enterica subsp. enterica serovar 43:a:1,7</name>
    <dbReference type="NCBI Taxonomy" id="2500155"/>
    <lineage>
        <taxon>Bacteria</taxon>
        <taxon>Pseudomonadati</taxon>
        <taxon>Pseudomonadota</taxon>
        <taxon>Gammaproteobacteria</taxon>
        <taxon>Enterobacterales</taxon>
        <taxon>Enterobacteriaceae</taxon>
        <taxon>Salmonella</taxon>
    </lineage>
</organism>
<sequence length="73" mass="8503">MSHQADTSRNSRYQNQQTFLLQLYRFQRGYSNVTGHNENTSWLLSIQPMFASGTRPTTPKKFQSLMGSLQNKF</sequence>
<accession>A0A3T0B7E0</accession>
<reference evidence="2" key="1">
    <citation type="submission" date="2018-12" db="EMBL/GenBank/DDBJ databases">
        <title>Complete genome sequences of twenty non-typhoidal Salmonella isolates from Rwanda.</title>
        <authorList>
            <person name="Byukusenge M."/>
            <person name="Li L."/>
            <person name="Subhashinie K."/>
            <person name="Nzayirambaho M."/>
            <person name="Kuchipudi S.V."/>
            <person name="Jayarao B.M."/>
        </authorList>
    </citation>
    <scope>NUCLEOTIDE SEQUENCE</scope>
    <source>
        <strain evidence="2">RSE18</strain>
        <strain evidence="1">RSE20</strain>
    </source>
</reference>